<dbReference type="PANTHER" id="PTHR12042">
    <property type="entry name" value="LACTOSYLCERAMIDE 4-ALPHA-GALACTOSYLTRANSFERASE ALPHA- 1,4-GALACTOSYLTRANSFERASE"/>
    <property type="match status" value="1"/>
</dbReference>
<dbReference type="InterPro" id="IPR007577">
    <property type="entry name" value="GlycoTrfase_DXD_sugar-bd_CS"/>
</dbReference>
<dbReference type="SUPFAM" id="SSF53448">
    <property type="entry name" value="Nucleotide-diphospho-sugar transferases"/>
    <property type="match status" value="1"/>
</dbReference>
<dbReference type="InterPro" id="IPR029044">
    <property type="entry name" value="Nucleotide-diphossugar_trans"/>
</dbReference>
<dbReference type="Gene3D" id="3.90.550.20">
    <property type="match status" value="1"/>
</dbReference>
<name>A0A7H2PSW2_9GAMM</name>
<dbReference type="RefSeq" id="WP_079393578.1">
    <property type="nucleotide sequence ID" value="NZ_BKEE01000059.1"/>
</dbReference>
<evidence type="ECO:0000313" key="1">
    <source>
        <dbReference type="EMBL" id="QNX05945.1"/>
    </source>
</evidence>
<dbReference type="AlphaFoldDB" id="A0A7H2PSW2"/>
<dbReference type="EMBL" id="CP061561">
    <property type="protein sequence ID" value="QNX05945.1"/>
    <property type="molecule type" value="Genomic_DNA"/>
</dbReference>
<dbReference type="GO" id="GO:0016758">
    <property type="term" value="F:hexosyltransferase activity"/>
    <property type="evidence" value="ECO:0007669"/>
    <property type="project" value="TreeGrafter"/>
</dbReference>
<protein>
    <submittedName>
        <fullName evidence="1">Galactosyltransferase Lgt5</fullName>
    </submittedName>
</protein>
<accession>A0A7H2PSW2</accession>
<reference evidence="1 2" key="2">
    <citation type="submission" date="2020-09" db="EMBL/GenBank/DDBJ databases">
        <authorList>
            <person name="Chen F.-J."/>
            <person name="Lee Y.-T."/>
        </authorList>
    </citation>
    <scope>NUCLEOTIDE SEQUENCE [LARGE SCALE GENOMIC DNA]</scope>
    <source>
        <strain evidence="1 2">AS73</strain>
    </source>
</reference>
<dbReference type="GO" id="GO:0006688">
    <property type="term" value="P:glycosphingolipid biosynthetic process"/>
    <property type="evidence" value="ECO:0007669"/>
    <property type="project" value="TreeGrafter"/>
</dbReference>
<organism evidence="1 2">
    <name type="scientific">Acinetobacter seifertii</name>
    <dbReference type="NCBI Taxonomy" id="1530123"/>
    <lineage>
        <taxon>Bacteria</taxon>
        <taxon>Pseudomonadati</taxon>
        <taxon>Pseudomonadota</taxon>
        <taxon>Gammaproteobacteria</taxon>
        <taxon>Moraxellales</taxon>
        <taxon>Moraxellaceae</taxon>
        <taxon>Acinetobacter</taxon>
        <taxon>Acinetobacter calcoaceticus/baumannii complex</taxon>
    </lineage>
</organism>
<dbReference type="Pfam" id="PF04488">
    <property type="entry name" value="Gly_transf_sug"/>
    <property type="match status" value="1"/>
</dbReference>
<dbReference type="Proteomes" id="UP000516862">
    <property type="component" value="Chromosome"/>
</dbReference>
<reference evidence="2" key="1">
    <citation type="submission" date="2020-09" db="EMBL/GenBank/DDBJ databases">
        <title>Clinical and molecular characterization of Acinetobacter seifertii in Taiwan.</title>
        <authorList>
            <person name="Li L.-H."/>
            <person name="Yang Y.-S."/>
            <person name="Sun J.-R."/>
            <person name="Huang T.-W."/>
            <person name="Huang W.-C."/>
            <person name="Wang Y.-C."/>
            <person name="Kuo T.-H."/>
            <person name="Kuo S.-C."/>
            <person name="Chen T.-L."/>
        </authorList>
    </citation>
    <scope>NUCLEOTIDE SEQUENCE [LARGE SCALE GENOMIC DNA]</scope>
    <source>
        <strain evidence="2">AS73</strain>
    </source>
</reference>
<sequence>MMSNNLPIIHALWIGEKLGAISRCCLRSFVMRGHEVHLHTYADIADVPEGVKLVDANKIISKDQIIKHKETGSYALFSDIFRYELMRKVDGVYVDCDVYCLKPISIPEHGYLLGFEDDEWINGAILRIPKESDLLKELLKAAYDPFFVPPWFSTSKKIKLKTKKIIGIGKSLADMPWGVIGPKAITYYVKQLELKNNIQPIDIFYPVHYQCISQLCDPELTIDDITTSRTTCIHLYNEMLKGIKLDELDDCTIMSRLLKCDI</sequence>
<keyword evidence="1" id="KW-0808">Transferase</keyword>
<evidence type="ECO:0000313" key="2">
    <source>
        <dbReference type="Proteomes" id="UP000516862"/>
    </source>
</evidence>
<proteinExistence type="predicted"/>
<keyword evidence="1" id="KW-0328">Glycosyltransferase</keyword>
<dbReference type="InterPro" id="IPR051981">
    <property type="entry name" value="Glycosyltransf_32"/>
</dbReference>
<dbReference type="PANTHER" id="PTHR12042:SF21">
    <property type="entry name" value="ALPHA1,4-GALACTOSYLTRANSFERASE 1-RELATED"/>
    <property type="match status" value="1"/>
</dbReference>
<gene>
    <name evidence="1" type="ORF">IC796_03050</name>
</gene>
<dbReference type="GO" id="GO:0016020">
    <property type="term" value="C:membrane"/>
    <property type="evidence" value="ECO:0007669"/>
    <property type="project" value="GOC"/>
</dbReference>